<evidence type="ECO:0000313" key="3">
    <source>
        <dbReference type="Proteomes" id="UP001054837"/>
    </source>
</evidence>
<keyword evidence="3" id="KW-1185">Reference proteome</keyword>
<dbReference type="EMBL" id="BPLQ01006237">
    <property type="protein sequence ID" value="GIY20902.1"/>
    <property type="molecule type" value="Genomic_DNA"/>
</dbReference>
<accession>A0AAV4RHW3</accession>
<name>A0AAV4RHW3_9ARAC</name>
<proteinExistence type="predicted"/>
<dbReference type="AlphaFoldDB" id="A0AAV4RHW3"/>
<evidence type="ECO:0000313" key="2">
    <source>
        <dbReference type="EMBL" id="GIY20902.1"/>
    </source>
</evidence>
<feature type="region of interest" description="Disordered" evidence="1">
    <location>
        <begin position="132"/>
        <end position="152"/>
    </location>
</feature>
<gene>
    <name evidence="2" type="ORF">CDAR_42611</name>
</gene>
<dbReference type="Proteomes" id="UP001054837">
    <property type="component" value="Unassembled WGS sequence"/>
</dbReference>
<evidence type="ECO:0000256" key="1">
    <source>
        <dbReference type="SAM" id="MobiDB-lite"/>
    </source>
</evidence>
<protein>
    <submittedName>
        <fullName evidence="2">Uncharacterized protein</fullName>
    </submittedName>
</protein>
<organism evidence="2 3">
    <name type="scientific">Caerostris darwini</name>
    <dbReference type="NCBI Taxonomy" id="1538125"/>
    <lineage>
        <taxon>Eukaryota</taxon>
        <taxon>Metazoa</taxon>
        <taxon>Ecdysozoa</taxon>
        <taxon>Arthropoda</taxon>
        <taxon>Chelicerata</taxon>
        <taxon>Arachnida</taxon>
        <taxon>Araneae</taxon>
        <taxon>Araneomorphae</taxon>
        <taxon>Entelegynae</taxon>
        <taxon>Araneoidea</taxon>
        <taxon>Araneidae</taxon>
        <taxon>Caerostris</taxon>
    </lineage>
</organism>
<comment type="caution">
    <text evidence="2">The sequence shown here is derived from an EMBL/GenBank/DDBJ whole genome shotgun (WGS) entry which is preliminary data.</text>
</comment>
<sequence length="190" mass="20977">MKTSDIFLADKTCLFCEKRKCKRAITQSEADPLTPLTSVHGIDKVFRAALSCSSGITQNVRTLGFSWISHLGKGLPENIPKIFESEADPLTPLTSVHGIDKVFRLLYPIARNCSEWAALGFSWISHLGKDENEKKKKKKDSVKVPSQNSPPVPFHAELEVLFLSGLLHQAGMGAQEKFPSRGNGKVSDKE</sequence>
<reference evidence="2 3" key="1">
    <citation type="submission" date="2021-06" db="EMBL/GenBank/DDBJ databases">
        <title>Caerostris darwini draft genome.</title>
        <authorList>
            <person name="Kono N."/>
            <person name="Arakawa K."/>
        </authorList>
    </citation>
    <scope>NUCLEOTIDE SEQUENCE [LARGE SCALE GENOMIC DNA]</scope>
</reference>